<name>A0A5N5SL66_9CRUS</name>
<evidence type="ECO:0000256" key="11">
    <source>
        <dbReference type="ARBA" id="ARBA00048271"/>
    </source>
</evidence>
<sequence length="148" mass="17611">MLCLQGKTEIKVLDPSQIFRPEELIDNSGWSFRIFDEKRDDPKMKQVFNTYKQMHQSQTVDYVRSRHSHWCQFNKFKATIMEALEKLNDLVDESDPDIDLPNIIHAYQTAEMIREKHPDLDWFHLTGFIHDLGKVMVFYGRAPVVHCW</sequence>
<evidence type="ECO:0000256" key="3">
    <source>
        <dbReference type="ARBA" id="ARBA00005286"/>
    </source>
</evidence>
<comment type="subcellular location">
    <subcellularLocation>
        <location evidence="1 13">Cytoplasm</location>
    </subcellularLocation>
</comment>
<keyword evidence="6 13" id="KW-0963">Cytoplasm</keyword>
<feature type="binding site" evidence="12">
    <location>
        <position position="105"/>
    </location>
    <ligand>
        <name>Fe cation</name>
        <dbReference type="ChEBI" id="CHEBI:24875"/>
        <label>1</label>
    </ligand>
</feature>
<comment type="cofactor">
    <cofactor evidence="12 13">
        <name>Fe cation</name>
        <dbReference type="ChEBI" id="CHEBI:24875"/>
    </cofactor>
    <text evidence="12 13">Binds 2 iron ions per subunit.</text>
</comment>
<dbReference type="PANTHER" id="PTHR12588">
    <property type="entry name" value="MYOINOSITOL OXYGENASE"/>
    <property type="match status" value="1"/>
</dbReference>
<dbReference type="GO" id="GO:0050113">
    <property type="term" value="F:inositol oxygenase activity"/>
    <property type="evidence" value="ECO:0007669"/>
    <property type="project" value="UniProtKB-UniRule"/>
</dbReference>
<evidence type="ECO:0000256" key="1">
    <source>
        <dbReference type="ARBA" id="ARBA00004496"/>
    </source>
</evidence>
<evidence type="ECO:0000256" key="2">
    <source>
        <dbReference type="ARBA" id="ARBA00005167"/>
    </source>
</evidence>
<evidence type="ECO:0000256" key="7">
    <source>
        <dbReference type="ARBA" id="ARBA00022723"/>
    </source>
</evidence>
<comment type="pathway">
    <text evidence="2 13">Polyol metabolism; myo-inositol degradation into D-glucuronate; D-glucuronate from myo-inositol: step 1/1.</text>
</comment>
<protein>
    <recommendedName>
        <fullName evidence="5 13">Inositol oxygenase</fullName>
        <ecNumber evidence="4 13">1.13.99.1</ecNumber>
    </recommendedName>
    <alternativeName>
        <fullName evidence="10 13">Myo-inositol oxygenase</fullName>
    </alternativeName>
</protein>
<dbReference type="GO" id="GO:0019310">
    <property type="term" value="P:inositol catabolic process"/>
    <property type="evidence" value="ECO:0007669"/>
    <property type="project" value="UniProtKB-UniRule"/>
</dbReference>
<evidence type="ECO:0000256" key="5">
    <source>
        <dbReference type="ARBA" id="ARBA00019269"/>
    </source>
</evidence>
<dbReference type="AlphaFoldDB" id="A0A5N5SL66"/>
<feature type="binding site" evidence="12">
    <location>
        <position position="131"/>
    </location>
    <ligand>
        <name>Fe cation</name>
        <dbReference type="ChEBI" id="CHEBI:24875"/>
        <label>1</label>
    </ligand>
</feature>
<reference evidence="14 15" key="1">
    <citation type="journal article" date="2019" name="PLoS Biol.">
        <title>Sex chromosomes control vertical transmission of feminizing Wolbachia symbionts in an isopod.</title>
        <authorList>
            <person name="Becking T."/>
            <person name="Chebbi M.A."/>
            <person name="Giraud I."/>
            <person name="Moumen B."/>
            <person name="Laverre T."/>
            <person name="Caubet Y."/>
            <person name="Peccoud J."/>
            <person name="Gilbert C."/>
            <person name="Cordaux R."/>
        </authorList>
    </citation>
    <scope>NUCLEOTIDE SEQUENCE [LARGE SCALE GENOMIC DNA]</scope>
    <source>
        <strain evidence="14">ANa2</strain>
        <tissue evidence="14">Whole body excluding digestive tract and cuticle</tissue>
    </source>
</reference>
<feature type="binding site" evidence="12">
    <location>
        <position position="130"/>
    </location>
    <ligand>
        <name>Fe cation</name>
        <dbReference type="ChEBI" id="CHEBI:24875"/>
        <label>1</label>
    </ligand>
</feature>
<accession>A0A5N5SL66</accession>
<comment type="catalytic activity">
    <reaction evidence="11 13">
        <text>myo-inositol + O2 = D-glucuronate + H2O + H(+)</text>
        <dbReference type="Rhea" id="RHEA:23696"/>
        <dbReference type="ChEBI" id="CHEBI:15377"/>
        <dbReference type="ChEBI" id="CHEBI:15378"/>
        <dbReference type="ChEBI" id="CHEBI:15379"/>
        <dbReference type="ChEBI" id="CHEBI:17268"/>
        <dbReference type="ChEBI" id="CHEBI:58720"/>
        <dbReference type="EC" id="1.13.99.1"/>
    </reaction>
</comment>
<evidence type="ECO:0000256" key="4">
    <source>
        <dbReference type="ARBA" id="ARBA00011919"/>
    </source>
</evidence>
<evidence type="ECO:0000256" key="10">
    <source>
        <dbReference type="ARBA" id="ARBA00029668"/>
    </source>
</evidence>
<comment type="caution">
    <text evidence="14">The sequence shown here is derived from an EMBL/GenBank/DDBJ whole genome shotgun (WGS) entry which is preliminary data.</text>
</comment>
<dbReference type="InterPro" id="IPR007828">
    <property type="entry name" value="Inositol_oxygenase"/>
</dbReference>
<evidence type="ECO:0000256" key="12">
    <source>
        <dbReference type="PIRSR" id="PIRSR607828-2"/>
    </source>
</evidence>
<evidence type="ECO:0000256" key="9">
    <source>
        <dbReference type="ARBA" id="ARBA00023004"/>
    </source>
</evidence>
<keyword evidence="9 12" id="KW-0408">Iron</keyword>
<organism evidence="14 15">
    <name type="scientific">Armadillidium nasatum</name>
    <dbReference type="NCBI Taxonomy" id="96803"/>
    <lineage>
        <taxon>Eukaryota</taxon>
        <taxon>Metazoa</taxon>
        <taxon>Ecdysozoa</taxon>
        <taxon>Arthropoda</taxon>
        <taxon>Crustacea</taxon>
        <taxon>Multicrustacea</taxon>
        <taxon>Malacostraca</taxon>
        <taxon>Eumalacostraca</taxon>
        <taxon>Peracarida</taxon>
        <taxon>Isopoda</taxon>
        <taxon>Oniscidea</taxon>
        <taxon>Crinocheta</taxon>
        <taxon>Armadillidiidae</taxon>
        <taxon>Armadillidium</taxon>
    </lineage>
</organism>
<dbReference type="GO" id="GO:0005737">
    <property type="term" value="C:cytoplasm"/>
    <property type="evidence" value="ECO:0007669"/>
    <property type="project" value="UniProtKB-SubCell"/>
</dbReference>
<proteinExistence type="inferred from homology"/>
<dbReference type="SUPFAM" id="SSF109604">
    <property type="entry name" value="HD-domain/PDEase-like"/>
    <property type="match status" value="1"/>
</dbReference>
<dbReference type="Pfam" id="PF05153">
    <property type="entry name" value="MIOX"/>
    <property type="match status" value="1"/>
</dbReference>
<evidence type="ECO:0000256" key="8">
    <source>
        <dbReference type="ARBA" id="ARBA00023002"/>
    </source>
</evidence>
<evidence type="ECO:0000313" key="15">
    <source>
        <dbReference type="Proteomes" id="UP000326759"/>
    </source>
</evidence>
<keyword evidence="15" id="KW-1185">Reference proteome</keyword>
<dbReference type="UniPathway" id="UPA00111">
    <property type="reaction ID" value="UER00527"/>
</dbReference>
<dbReference type="OrthoDB" id="5151075at2759"/>
<dbReference type="Proteomes" id="UP000326759">
    <property type="component" value="Unassembled WGS sequence"/>
</dbReference>
<dbReference type="EC" id="1.13.99.1" evidence="4 13"/>
<evidence type="ECO:0000256" key="13">
    <source>
        <dbReference type="RuleBase" id="RU367039"/>
    </source>
</evidence>
<gene>
    <name evidence="14" type="primary">MIOX</name>
    <name evidence="14" type="ORF">Anas_12565</name>
</gene>
<dbReference type="PANTHER" id="PTHR12588:SF0">
    <property type="entry name" value="INOSITOL OXYGENASE"/>
    <property type="match status" value="1"/>
</dbReference>
<dbReference type="EMBL" id="SEYY01024049">
    <property type="protein sequence ID" value="KAB7494430.1"/>
    <property type="molecule type" value="Genomic_DNA"/>
</dbReference>
<evidence type="ECO:0000313" key="14">
    <source>
        <dbReference type="EMBL" id="KAB7494430.1"/>
    </source>
</evidence>
<comment type="similarity">
    <text evidence="3 13">Belongs to the myo-inositol oxygenase family.</text>
</comment>
<dbReference type="GO" id="GO:0005506">
    <property type="term" value="F:iron ion binding"/>
    <property type="evidence" value="ECO:0007669"/>
    <property type="project" value="InterPro"/>
</dbReference>
<keyword evidence="8 13" id="KW-0560">Oxidoreductase</keyword>
<keyword evidence="7 12" id="KW-0479">Metal-binding</keyword>
<evidence type="ECO:0000256" key="6">
    <source>
        <dbReference type="ARBA" id="ARBA00022490"/>
    </source>
</evidence>